<proteinExistence type="inferred from homology"/>
<feature type="modified residue" description="O-(phosphoribosyl dephospho-coenzyme A)serine" evidence="5">
    <location>
        <position position="28"/>
    </location>
</feature>
<organism evidence="6 7">
    <name type="scientific">Bosea caraganae</name>
    <dbReference type="NCBI Taxonomy" id="2763117"/>
    <lineage>
        <taxon>Bacteria</taxon>
        <taxon>Pseudomonadati</taxon>
        <taxon>Pseudomonadota</taxon>
        <taxon>Alphaproteobacteria</taxon>
        <taxon>Hyphomicrobiales</taxon>
        <taxon>Boseaceae</taxon>
        <taxon>Bosea</taxon>
    </lineage>
</organism>
<accession>A0A370L9U8</accession>
<dbReference type="InterPro" id="IPR009662">
    <property type="entry name" value="Malonate_deCO2ase_dsu"/>
</dbReference>
<sequence>MEDLSYRHIARQRAGGTRKIAVIGVVASGNLEVLAERNLPDAECLVEIKTAAEGFGEVWNAVIADFVERHSPGGVRFSINDGGARPDTVSLRLAQAARLMQEDDQ</sequence>
<dbReference type="Pfam" id="PF06857">
    <property type="entry name" value="ACP"/>
    <property type="match status" value="1"/>
</dbReference>
<dbReference type="HAMAP" id="MF_00710">
    <property type="entry name" value="Malonate_deCO2ase_dsu"/>
    <property type="match status" value="1"/>
</dbReference>
<dbReference type="RefSeq" id="WP_114828223.1">
    <property type="nucleotide sequence ID" value="NZ_QQTO01000037.1"/>
</dbReference>
<dbReference type="OrthoDB" id="120290at2"/>
<reference evidence="7" key="1">
    <citation type="submission" date="2018-07" db="EMBL/GenBank/DDBJ databases">
        <authorList>
            <person name="Safronova V.I."/>
            <person name="Chirak E.R."/>
            <person name="Sazanova A.L."/>
        </authorList>
    </citation>
    <scope>NUCLEOTIDE SEQUENCE [LARGE SCALE GENOMIC DNA]</scope>
    <source>
        <strain evidence="7">RCAM04685</strain>
    </source>
</reference>
<dbReference type="NCBIfam" id="TIGR03130">
    <property type="entry name" value="malonate_delta"/>
    <property type="match status" value="1"/>
</dbReference>
<evidence type="ECO:0000256" key="3">
    <source>
        <dbReference type="ARBA" id="ARBA00022553"/>
    </source>
</evidence>
<evidence type="ECO:0000256" key="5">
    <source>
        <dbReference type="PIRSR" id="PIRSR609662-50"/>
    </source>
</evidence>
<evidence type="ECO:0000256" key="4">
    <source>
        <dbReference type="NCBIfam" id="TIGR03130"/>
    </source>
</evidence>
<dbReference type="GO" id="GO:0005737">
    <property type="term" value="C:cytoplasm"/>
    <property type="evidence" value="ECO:0007669"/>
    <property type="project" value="UniProtKB-SubCell"/>
</dbReference>
<name>A0A370L9U8_9HYPH</name>
<comment type="caution">
    <text evidence="6">The sequence shown here is derived from an EMBL/GenBank/DDBJ whole genome shotgun (WGS) entry which is preliminary data.</text>
</comment>
<evidence type="ECO:0000256" key="2">
    <source>
        <dbReference type="ARBA" id="ARBA00022490"/>
    </source>
</evidence>
<keyword evidence="2" id="KW-0963">Cytoplasm</keyword>
<keyword evidence="7" id="KW-1185">Reference proteome</keyword>
<evidence type="ECO:0000313" key="6">
    <source>
        <dbReference type="EMBL" id="RDJ28098.1"/>
    </source>
</evidence>
<comment type="PTM">
    <text evidence="5">Covalently binds the prosthetic group of malonate decarboxylase.</text>
</comment>
<dbReference type="EMBL" id="QQTP01000002">
    <property type="protein sequence ID" value="RDJ28098.1"/>
    <property type="molecule type" value="Genomic_DNA"/>
</dbReference>
<evidence type="ECO:0000256" key="1">
    <source>
        <dbReference type="ARBA" id="ARBA00004496"/>
    </source>
</evidence>
<dbReference type="AlphaFoldDB" id="A0A370L9U8"/>
<comment type="subcellular location">
    <subcellularLocation>
        <location evidence="1">Cytoplasm</location>
    </subcellularLocation>
</comment>
<dbReference type="Proteomes" id="UP000255207">
    <property type="component" value="Unassembled WGS sequence"/>
</dbReference>
<evidence type="ECO:0000313" key="7">
    <source>
        <dbReference type="Proteomes" id="UP000255207"/>
    </source>
</evidence>
<dbReference type="InterPro" id="IPR023439">
    <property type="entry name" value="Mal_deCO2ase/Cit_lyase_ACP"/>
</dbReference>
<gene>
    <name evidence="6" type="ORF">DWE98_05745</name>
</gene>
<keyword evidence="3 5" id="KW-0597">Phosphoprotein</keyword>
<protein>
    <recommendedName>
        <fullName evidence="4">Malonate decarboxylase acyl carrier protein</fullName>
    </recommendedName>
</protein>